<keyword evidence="3 6" id="KW-0808">Transferase</keyword>
<evidence type="ECO:0000259" key="8">
    <source>
        <dbReference type="SMART" id="SM00827"/>
    </source>
</evidence>
<dbReference type="NCBIfam" id="TIGR00128">
    <property type="entry name" value="fabD"/>
    <property type="match status" value="1"/>
</dbReference>
<evidence type="ECO:0000256" key="2">
    <source>
        <dbReference type="ARBA" id="ARBA00018953"/>
    </source>
</evidence>
<dbReference type="InterPro" id="IPR050858">
    <property type="entry name" value="Mal-CoA-ACP_Trans/PKS_FabD"/>
</dbReference>
<gene>
    <name evidence="9" type="ORF">N788_09785</name>
</gene>
<dbReference type="InterPro" id="IPR001227">
    <property type="entry name" value="Ac_transferase_dom_sf"/>
</dbReference>
<dbReference type="InterPro" id="IPR014043">
    <property type="entry name" value="Acyl_transferase_dom"/>
</dbReference>
<dbReference type="FunFam" id="3.30.70.250:FF:000001">
    <property type="entry name" value="Malonyl CoA-acyl carrier protein transacylase"/>
    <property type="match status" value="1"/>
</dbReference>
<dbReference type="PIRSF" id="PIRSF000446">
    <property type="entry name" value="Mct"/>
    <property type="match status" value="1"/>
</dbReference>
<dbReference type="PANTHER" id="PTHR42681">
    <property type="entry name" value="MALONYL-COA-ACYL CARRIER PROTEIN TRANSACYLASE, MITOCHONDRIAL"/>
    <property type="match status" value="1"/>
</dbReference>
<comment type="catalytic activity">
    <reaction evidence="5 6">
        <text>holo-[ACP] + malonyl-CoA = malonyl-[ACP] + CoA</text>
        <dbReference type="Rhea" id="RHEA:41792"/>
        <dbReference type="Rhea" id="RHEA-COMP:9623"/>
        <dbReference type="Rhea" id="RHEA-COMP:9685"/>
        <dbReference type="ChEBI" id="CHEBI:57287"/>
        <dbReference type="ChEBI" id="CHEBI:57384"/>
        <dbReference type="ChEBI" id="CHEBI:64479"/>
        <dbReference type="ChEBI" id="CHEBI:78449"/>
        <dbReference type="EC" id="2.3.1.39"/>
    </reaction>
</comment>
<reference evidence="10" key="1">
    <citation type="submission" date="2013-08" db="EMBL/GenBank/DDBJ databases">
        <title>Genome sequencing of Arenimonas donghaensis.</title>
        <authorList>
            <person name="Chen F."/>
            <person name="Wang G."/>
        </authorList>
    </citation>
    <scope>NUCLEOTIDE SEQUENCE [LARGE SCALE GENOMIC DNA]</scope>
    <source>
        <strain evidence="10">HO3-R19</strain>
    </source>
</reference>
<evidence type="ECO:0000256" key="4">
    <source>
        <dbReference type="ARBA" id="ARBA00023315"/>
    </source>
</evidence>
<evidence type="ECO:0000313" key="9">
    <source>
        <dbReference type="EMBL" id="KFL37474.1"/>
    </source>
</evidence>
<dbReference type="RefSeq" id="WP_034221061.1">
    <property type="nucleotide sequence ID" value="NZ_AVCJ01000003.1"/>
</dbReference>
<evidence type="ECO:0000256" key="5">
    <source>
        <dbReference type="ARBA" id="ARBA00048462"/>
    </source>
</evidence>
<comment type="caution">
    <text evidence="9">The sequence shown here is derived from an EMBL/GenBank/DDBJ whole genome shotgun (WGS) entry which is preliminary data.</text>
</comment>
<keyword evidence="10" id="KW-1185">Reference proteome</keyword>
<evidence type="ECO:0000256" key="3">
    <source>
        <dbReference type="ARBA" id="ARBA00022679"/>
    </source>
</evidence>
<dbReference type="InterPro" id="IPR016036">
    <property type="entry name" value="Malonyl_transacylase_ACP-bd"/>
</dbReference>
<dbReference type="Pfam" id="PF00698">
    <property type="entry name" value="Acyl_transf_1"/>
    <property type="match status" value="1"/>
</dbReference>
<dbReference type="SMART" id="SM00827">
    <property type="entry name" value="PKS_AT"/>
    <property type="match status" value="1"/>
</dbReference>
<evidence type="ECO:0000313" key="10">
    <source>
        <dbReference type="Proteomes" id="UP000029085"/>
    </source>
</evidence>
<dbReference type="InterPro" id="IPR004410">
    <property type="entry name" value="Malonyl_CoA-ACP_transAc_FabD"/>
</dbReference>
<dbReference type="GO" id="GO:0004314">
    <property type="term" value="F:[acyl-carrier-protein] S-malonyltransferase activity"/>
    <property type="evidence" value="ECO:0007669"/>
    <property type="project" value="UniProtKB-EC"/>
</dbReference>
<accession>A0A087MKS1</accession>
<dbReference type="GO" id="GO:0005829">
    <property type="term" value="C:cytosol"/>
    <property type="evidence" value="ECO:0007669"/>
    <property type="project" value="TreeGrafter"/>
</dbReference>
<dbReference type="InterPro" id="IPR024925">
    <property type="entry name" value="Malonyl_CoA-ACP_transAc"/>
</dbReference>
<dbReference type="EMBL" id="AVCJ01000003">
    <property type="protein sequence ID" value="KFL37474.1"/>
    <property type="molecule type" value="Genomic_DNA"/>
</dbReference>
<dbReference type="Gene3D" id="3.30.70.250">
    <property type="entry name" value="Malonyl-CoA ACP transacylase, ACP-binding"/>
    <property type="match status" value="1"/>
</dbReference>
<dbReference type="OrthoDB" id="9808564at2"/>
<evidence type="ECO:0000256" key="7">
    <source>
        <dbReference type="PIRSR" id="PIRSR000446-1"/>
    </source>
</evidence>
<reference evidence="9 10" key="2">
    <citation type="journal article" date="2015" name="Stand. Genomic Sci.">
        <title>High quality draft genomic sequence of Arenimonas donghaensis DSM 18148(T).</title>
        <authorList>
            <person name="Chen F."/>
            <person name="Wang H."/>
            <person name="Cao Y."/>
            <person name="Li X."/>
            <person name="Wang G."/>
        </authorList>
    </citation>
    <scope>NUCLEOTIDE SEQUENCE [LARGE SCALE GENOMIC DNA]</scope>
    <source>
        <strain evidence="9 10">HO3-R19</strain>
    </source>
</reference>
<dbReference type="InterPro" id="IPR016035">
    <property type="entry name" value="Acyl_Trfase/lysoPLipase"/>
</dbReference>
<feature type="active site" evidence="7">
    <location>
        <position position="202"/>
    </location>
</feature>
<evidence type="ECO:0000256" key="1">
    <source>
        <dbReference type="ARBA" id="ARBA00013258"/>
    </source>
</evidence>
<dbReference type="STRING" id="1121014.N788_09785"/>
<dbReference type="SUPFAM" id="SSF52151">
    <property type="entry name" value="FabD/lysophospholipase-like"/>
    <property type="match status" value="1"/>
</dbReference>
<dbReference type="SUPFAM" id="SSF55048">
    <property type="entry name" value="Probable ACP-binding domain of malonyl-CoA ACP transacylase"/>
    <property type="match status" value="1"/>
</dbReference>
<keyword evidence="4 6" id="KW-0012">Acyltransferase</keyword>
<proteinExistence type="inferred from homology"/>
<name>A0A087MKS1_9GAMM</name>
<dbReference type="GO" id="GO:0006633">
    <property type="term" value="P:fatty acid biosynthetic process"/>
    <property type="evidence" value="ECO:0007669"/>
    <property type="project" value="TreeGrafter"/>
</dbReference>
<dbReference type="EC" id="2.3.1.39" evidence="1 6"/>
<dbReference type="Proteomes" id="UP000029085">
    <property type="component" value="Unassembled WGS sequence"/>
</dbReference>
<protein>
    <recommendedName>
        <fullName evidence="2 6">Malonyl CoA-acyl carrier protein transacylase</fullName>
        <ecNumber evidence="1 6">2.3.1.39</ecNumber>
    </recommendedName>
</protein>
<organism evidence="9 10">
    <name type="scientific">Arenimonas donghaensis DSM 18148 = HO3-R19</name>
    <dbReference type="NCBI Taxonomy" id="1121014"/>
    <lineage>
        <taxon>Bacteria</taxon>
        <taxon>Pseudomonadati</taxon>
        <taxon>Pseudomonadota</taxon>
        <taxon>Gammaproteobacteria</taxon>
        <taxon>Lysobacterales</taxon>
        <taxon>Lysobacteraceae</taxon>
        <taxon>Arenimonas</taxon>
    </lineage>
</organism>
<evidence type="ECO:0000256" key="6">
    <source>
        <dbReference type="PIRNR" id="PIRNR000446"/>
    </source>
</evidence>
<sequence length="313" mass="32613">MSQTIAFVFPGQGSQSLGMLSELAAAHPEARAAFDEASEGAGLDLWALSQQGPEDQLNQTEFTQPALLAAGVATWRAWCARGGARPQLLAGHSLGEYAALVAAGSLTLADAARLVRERGRLMQHSVPAGTGAMAAVLGTEDALVAEVCSAVSGDEVVVPANYNSPGQVVIGGHAAAVDRAMAELQARGVRKLVKLAVSVPSHTPLMREAANRLSEVMAGMAWSEPSLPVVQNVDGEVHEGIQSIRDALVRQLYLPVRWTDCVQALAARGATRIAECGPGKVLTGLAKRIDKSLDARALGAPADFDAALADWND</sequence>
<feature type="active site" evidence="7">
    <location>
        <position position="93"/>
    </location>
</feature>
<comment type="similarity">
    <text evidence="6">Belongs to the fabD family.</text>
</comment>
<feature type="domain" description="Malonyl-CoA:ACP transacylase (MAT)" evidence="8">
    <location>
        <begin position="8"/>
        <end position="303"/>
    </location>
</feature>
<dbReference type="Gene3D" id="3.40.366.10">
    <property type="entry name" value="Malonyl-Coenzyme A Acyl Carrier Protein, domain 2"/>
    <property type="match status" value="1"/>
</dbReference>
<dbReference type="PATRIC" id="fig|1121014.3.peg.716"/>
<dbReference type="AlphaFoldDB" id="A0A087MKS1"/>
<dbReference type="PANTHER" id="PTHR42681:SF1">
    <property type="entry name" value="MALONYL-COA-ACYL CARRIER PROTEIN TRANSACYLASE, MITOCHONDRIAL"/>
    <property type="match status" value="1"/>
</dbReference>